<dbReference type="RefSeq" id="WP_237820911.1">
    <property type="nucleotide sequence ID" value="NZ_JAKLTQ010000007.1"/>
</dbReference>
<proteinExistence type="predicted"/>
<sequence>MSTTNLKTAPYPRPLTSSLHRGWQQLSAPARVLTIVGLLMFVSAAFHTVVFLLSDTSWDGPVSWRKPVTFGVSLGLTAVTLALIESRLRLRRWASWALLGTLAATFVVEEVLVAMQAWRGVPSHFNTATRFDAMVFSAMGMTVMVIVVVILALAVLSFTSAKPGTPALTLSIRAGMLLLVAGQFLGAAIIAVGEPALAAGNEAAVFGPHGVVLGAAGILKSPHGVALHAIQVLPLLGWLVQRLDWTDVRRRRAAWSAAAGYALLLAVSVFQAFTGQAPFAFGIPALLAALAGAVLIAVPYAQAGRQLLRTNLGRRTRL</sequence>
<feature type="transmembrane region" description="Helical" evidence="1">
    <location>
        <begin position="223"/>
        <end position="241"/>
    </location>
</feature>
<keyword evidence="1" id="KW-0812">Transmembrane</keyword>
<keyword evidence="1" id="KW-1133">Transmembrane helix</keyword>
<organism evidence="2 3">
    <name type="scientific">Arthrobacter hankyongi</name>
    <dbReference type="NCBI Taxonomy" id="2904801"/>
    <lineage>
        <taxon>Bacteria</taxon>
        <taxon>Bacillati</taxon>
        <taxon>Actinomycetota</taxon>
        <taxon>Actinomycetes</taxon>
        <taxon>Micrococcales</taxon>
        <taxon>Micrococcaceae</taxon>
        <taxon>Arthrobacter</taxon>
    </lineage>
</organism>
<dbReference type="EMBL" id="JAKLTQ010000007">
    <property type="protein sequence ID" value="MCG2622522.1"/>
    <property type="molecule type" value="Genomic_DNA"/>
</dbReference>
<accession>A0ABS9L7P9</accession>
<feature type="transmembrane region" description="Helical" evidence="1">
    <location>
        <begin position="253"/>
        <end position="273"/>
    </location>
</feature>
<feature type="transmembrane region" description="Helical" evidence="1">
    <location>
        <begin position="170"/>
        <end position="192"/>
    </location>
</feature>
<evidence type="ECO:0000256" key="1">
    <source>
        <dbReference type="SAM" id="Phobius"/>
    </source>
</evidence>
<feature type="transmembrane region" description="Helical" evidence="1">
    <location>
        <begin position="138"/>
        <end position="158"/>
    </location>
</feature>
<gene>
    <name evidence="2" type="ORF">LVY72_11420</name>
</gene>
<protein>
    <submittedName>
        <fullName evidence="2">Uncharacterized protein</fullName>
    </submittedName>
</protein>
<dbReference type="Proteomes" id="UP001165368">
    <property type="component" value="Unassembled WGS sequence"/>
</dbReference>
<keyword evidence="3" id="KW-1185">Reference proteome</keyword>
<keyword evidence="1" id="KW-0472">Membrane</keyword>
<reference evidence="2" key="1">
    <citation type="submission" date="2022-01" db="EMBL/GenBank/DDBJ databases">
        <authorList>
            <person name="Jo J.-H."/>
            <person name="Im W.-T."/>
        </authorList>
    </citation>
    <scope>NUCLEOTIDE SEQUENCE</scope>
    <source>
        <strain evidence="2">I2-34</strain>
    </source>
</reference>
<evidence type="ECO:0000313" key="3">
    <source>
        <dbReference type="Proteomes" id="UP001165368"/>
    </source>
</evidence>
<feature type="transmembrane region" description="Helical" evidence="1">
    <location>
        <begin position="96"/>
        <end position="118"/>
    </location>
</feature>
<name>A0ABS9L7P9_9MICC</name>
<evidence type="ECO:0000313" key="2">
    <source>
        <dbReference type="EMBL" id="MCG2622522.1"/>
    </source>
</evidence>
<comment type="caution">
    <text evidence="2">The sequence shown here is derived from an EMBL/GenBank/DDBJ whole genome shotgun (WGS) entry which is preliminary data.</text>
</comment>
<feature type="transmembrane region" description="Helical" evidence="1">
    <location>
        <begin position="279"/>
        <end position="301"/>
    </location>
</feature>
<feature type="transmembrane region" description="Helical" evidence="1">
    <location>
        <begin position="64"/>
        <end position="84"/>
    </location>
</feature>
<feature type="transmembrane region" description="Helical" evidence="1">
    <location>
        <begin position="30"/>
        <end position="52"/>
    </location>
</feature>